<dbReference type="Proteomes" id="UP000324222">
    <property type="component" value="Unassembled WGS sequence"/>
</dbReference>
<name>A0A5B7JRH3_PORTR</name>
<organism evidence="2 3">
    <name type="scientific">Portunus trituberculatus</name>
    <name type="common">Swimming crab</name>
    <name type="synonym">Neptunus trituberculatus</name>
    <dbReference type="NCBI Taxonomy" id="210409"/>
    <lineage>
        <taxon>Eukaryota</taxon>
        <taxon>Metazoa</taxon>
        <taxon>Ecdysozoa</taxon>
        <taxon>Arthropoda</taxon>
        <taxon>Crustacea</taxon>
        <taxon>Multicrustacea</taxon>
        <taxon>Malacostraca</taxon>
        <taxon>Eumalacostraca</taxon>
        <taxon>Eucarida</taxon>
        <taxon>Decapoda</taxon>
        <taxon>Pleocyemata</taxon>
        <taxon>Brachyura</taxon>
        <taxon>Eubrachyura</taxon>
        <taxon>Portunoidea</taxon>
        <taxon>Portunidae</taxon>
        <taxon>Portuninae</taxon>
        <taxon>Portunus</taxon>
    </lineage>
</organism>
<reference evidence="2 3" key="1">
    <citation type="submission" date="2019-05" db="EMBL/GenBank/DDBJ databases">
        <title>Another draft genome of Portunus trituberculatus and its Hox gene families provides insights of decapod evolution.</title>
        <authorList>
            <person name="Jeong J.-H."/>
            <person name="Song I."/>
            <person name="Kim S."/>
            <person name="Choi T."/>
            <person name="Kim D."/>
            <person name="Ryu S."/>
            <person name="Kim W."/>
        </authorList>
    </citation>
    <scope>NUCLEOTIDE SEQUENCE [LARGE SCALE GENOMIC DNA]</scope>
    <source>
        <tissue evidence="2">Muscle</tissue>
    </source>
</reference>
<keyword evidence="3" id="KW-1185">Reference proteome</keyword>
<sequence length="51" mass="5117">MSVASAPLLCRLGLGSRTAPLSHMSPHYQPHNTPAPRHGGSARTGGAALAG</sequence>
<dbReference type="EMBL" id="VSRR010110030">
    <property type="protein sequence ID" value="MPC97449.1"/>
    <property type="molecule type" value="Genomic_DNA"/>
</dbReference>
<proteinExistence type="predicted"/>
<feature type="region of interest" description="Disordered" evidence="1">
    <location>
        <begin position="19"/>
        <end position="51"/>
    </location>
</feature>
<evidence type="ECO:0000313" key="3">
    <source>
        <dbReference type="Proteomes" id="UP000324222"/>
    </source>
</evidence>
<evidence type="ECO:0000256" key="1">
    <source>
        <dbReference type="SAM" id="MobiDB-lite"/>
    </source>
</evidence>
<evidence type="ECO:0000313" key="2">
    <source>
        <dbReference type="EMBL" id="MPC97449.1"/>
    </source>
</evidence>
<accession>A0A5B7JRH3</accession>
<comment type="caution">
    <text evidence="2">The sequence shown here is derived from an EMBL/GenBank/DDBJ whole genome shotgun (WGS) entry which is preliminary data.</text>
</comment>
<dbReference type="AlphaFoldDB" id="A0A5B7JRH3"/>
<gene>
    <name evidence="2" type="ORF">E2C01_092766</name>
</gene>
<protein>
    <submittedName>
        <fullName evidence="2">Uncharacterized protein</fullName>
    </submittedName>
</protein>